<gene>
    <name evidence="2" type="ORF">DSM106972_046980</name>
</gene>
<reference evidence="2" key="1">
    <citation type="submission" date="2018-12" db="EMBL/GenBank/DDBJ databases">
        <authorList>
            <person name="Will S."/>
            <person name="Neumann-Schaal M."/>
            <person name="Henke P."/>
        </authorList>
    </citation>
    <scope>NUCLEOTIDE SEQUENCE</scope>
    <source>
        <strain evidence="2">PCC 7102</strain>
    </source>
</reference>
<name>A0A3S1IWV8_9CYAN</name>
<evidence type="ECO:0000313" key="3">
    <source>
        <dbReference type="Proteomes" id="UP000271624"/>
    </source>
</evidence>
<sequence length="895" mass="103618">MALVSRVLRHLDPVNDARATLGIDSNLGLYEIIESPLELLTSSLFPQKDALIASWNYLSCVDELNADTLFHILVVVINTIWEPLESEFTLPNLSPENITKQVIKPTAANPRAYKGTKYKPPKPKVISQLDLRLYLCERKYQNQLLLRLGKYWMDALVQLEKAGYNVSSLSSKISSITTGTRNFDPYYGFNHNLYIPGEYPALPIIFQRYLWFSLKGLLWAVVTDYLSVYWQFELDENFEHKQQFLFAFSRLLSLQNNHYTWEWCQIIVQQPESLRLIFTTVVIETQIYSLNLTDLLISGIERFHQIVGETDYAYKLYCFFLAVKNGISIDYILAGFKLSALYPYDYEQFVYIDGDCYFSDIVVDKLIQIGNYIGFSNWEFYSIWGKFGELDGLINIILDINWQDYEKDVAAKYLNFYLYIIDFCDKTEAEICEQKNKWKFIQRQINLIETLLRGTAPEYQTKVIEDLRQYYWYWDKIEELNLYIPFAHLIIKRLAQSPFATDTNGDVAWIIAHIVNYLKPQECQTFINAPDASFLSLEQACRLENDARLIPKGIAAISKQLSTFTIQCFIDFPNKLFKLGKLLGSFSKPVALSVVKIFSQHPIMTKNIALLPLQEACDFIDSQCNDQFSNPIPRKIRDYLRGKISLKEGQINRAWGLIKKNIQLTQLDILENTILQALKREFDVNPQQEDIKHALAMLGSIDDNFRPFRKFLKAYWENNDSNYLLNHPLSQSWLKEHPAIATKIDIWMQGIACSYLVEEFGTIEIKLETQPLEVLKMGTFVGSCLGLGGICSYSAVAVLLNINKQVLYARNQKGTIIARQLIAISEAQELVCFSIYPHNIHTHIKSIFYEYNIMFADALGLTLYQDSPDKNNTYEIVNIISQSWWDDDAWDFNLS</sequence>
<accession>A0A3S1IWV8</accession>
<evidence type="ECO:0000256" key="1">
    <source>
        <dbReference type="SAM" id="Phobius"/>
    </source>
</evidence>
<organism evidence="2 3">
    <name type="scientific">Dulcicalothrix desertica PCC 7102</name>
    <dbReference type="NCBI Taxonomy" id="232991"/>
    <lineage>
        <taxon>Bacteria</taxon>
        <taxon>Bacillati</taxon>
        <taxon>Cyanobacteriota</taxon>
        <taxon>Cyanophyceae</taxon>
        <taxon>Nostocales</taxon>
        <taxon>Calotrichaceae</taxon>
        <taxon>Dulcicalothrix</taxon>
    </lineage>
</organism>
<evidence type="ECO:0000313" key="2">
    <source>
        <dbReference type="EMBL" id="RUT03784.1"/>
    </source>
</evidence>
<protein>
    <submittedName>
        <fullName evidence="2">Uncharacterized protein</fullName>
    </submittedName>
</protein>
<dbReference type="Proteomes" id="UP000271624">
    <property type="component" value="Unassembled WGS sequence"/>
</dbReference>
<comment type="caution">
    <text evidence="2">The sequence shown here is derived from an EMBL/GenBank/DDBJ whole genome shotgun (WGS) entry which is preliminary data.</text>
</comment>
<proteinExistence type="predicted"/>
<keyword evidence="1" id="KW-0812">Transmembrane</keyword>
<keyword evidence="1" id="KW-0472">Membrane</keyword>
<keyword evidence="1" id="KW-1133">Transmembrane helix</keyword>
<feature type="transmembrane region" description="Helical" evidence="1">
    <location>
        <begin position="780"/>
        <end position="802"/>
    </location>
</feature>
<keyword evidence="3" id="KW-1185">Reference proteome</keyword>
<dbReference type="AlphaFoldDB" id="A0A3S1IWV8"/>
<reference evidence="2" key="2">
    <citation type="journal article" date="2019" name="Genome Biol. Evol.">
        <title>Day and night: Metabolic profiles and evolutionary relationships of six axenic non-marine cyanobacteria.</title>
        <authorList>
            <person name="Will S.E."/>
            <person name="Henke P."/>
            <person name="Boedeker C."/>
            <person name="Huang S."/>
            <person name="Brinkmann H."/>
            <person name="Rohde M."/>
            <person name="Jarek M."/>
            <person name="Friedl T."/>
            <person name="Seufert S."/>
            <person name="Schumacher M."/>
            <person name="Overmann J."/>
            <person name="Neumann-Schaal M."/>
            <person name="Petersen J."/>
        </authorList>
    </citation>
    <scope>NUCLEOTIDE SEQUENCE [LARGE SCALE GENOMIC DNA]</scope>
    <source>
        <strain evidence="2">PCC 7102</strain>
    </source>
</reference>
<dbReference type="EMBL" id="RSCL01000012">
    <property type="protein sequence ID" value="RUT03784.1"/>
    <property type="molecule type" value="Genomic_DNA"/>
</dbReference>